<dbReference type="InParanoid" id="G4YYG9"/>
<dbReference type="OMA" id="WSANNAV"/>
<organism evidence="4 5">
    <name type="scientific">Phytophthora sojae (strain P6497)</name>
    <name type="common">Soybean stem and root rot agent</name>
    <name type="synonym">Phytophthora megasperma f. sp. glycines</name>
    <dbReference type="NCBI Taxonomy" id="1094619"/>
    <lineage>
        <taxon>Eukaryota</taxon>
        <taxon>Sar</taxon>
        <taxon>Stramenopiles</taxon>
        <taxon>Oomycota</taxon>
        <taxon>Peronosporomycetes</taxon>
        <taxon>Peronosporales</taxon>
        <taxon>Peronosporaceae</taxon>
        <taxon>Phytophthora</taxon>
    </lineage>
</organism>
<evidence type="ECO:0000256" key="1">
    <source>
        <dbReference type="SAM" id="MobiDB-lite"/>
    </source>
</evidence>
<keyword evidence="5" id="KW-1185">Reference proteome</keyword>
<keyword evidence="2" id="KW-1133">Transmembrane helix</keyword>
<dbReference type="RefSeq" id="XP_009519844.1">
    <property type="nucleotide sequence ID" value="XM_009521549.1"/>
</dbReference>
<dbReference type="STRING" id="1094619.G4YYG9"/>
<dbReference type="EMBL" id="JH159152">
    <property type="protein sequence ID" value="EGZ24556.1"/>
    <property type="molecule type" value="Genomic_DNA"/>
</dbReference>
<feature type="signal peptide" evidence="3">
    <location>
        <begin position="1"/>
        <end position="26"/>
    </location>
</feature>
<name>G4YYG9_PHYSP</name>
<reference evidence="4 5" key="1">
    <citation type="journal article" date="2006" name="Science">
        <title>Phytophthora genome sequences uncover evolutionary origins and mechanisms of pathogenesis.</title>
        <authorList>
            <person name="Tyler B.M."/>
            <person name="Tripathy S."/>
            <person name="Zhang X."/>
            <person name="Dehal P."/>
            <person name="Jiang R.H."/>
            <person name="Aerts A."/>
            <person name="Arredondo F.D."/>
            <person name="Baxter L."/>
            <person name="Bensasson D."/>
            <person name="Beynon J.L."/>
            <person name="Chapman J."/>
            <person name="Damasceno C.M."/>
            <person name="Dorrance A.E."/>
            <person name="Dou D."/>
            <person name="Dickerman A.W."/>
            <person name="Dubchak I.L."/>
            <person name="Garbelotto M."/>
            <person name="Gijzen M."/>
            <person name="Gordon S.G."/>
            <person name="Govers F."/>
            <person name="Grunwald N.J."/>
            <person name="Huang W."/>
            <person name="Ivors K.L."/>
            <person name="Jones R.W."/>
            <person name="Kamoun S."/>
            <person name="Krampis K."/>
            <person name="Lamour K.H."/>
            <person name="Lee M.K."/>
            <person name="McDonald W.H."/>
            <person name="Medina M."/>
            <person name="Meijer H.J."/>
            <person name="Nordberg E.K."/>
            <person name="Maclean D.J."/>
            <person name="Ospina-Giraldo M.D."/>
            <person name="Morris P.F."/>
            <person name="Phuntumart V."/>
            <person name="Putnam N.H."/>
            <person name="Rash S."/>
            <person name="Rose J.K."/>
            <person name="Sakihama Y."/>
            <person name="Salamov A.A."/>
            <person name="Savidor A."/>
            <person name="Scheuring C.F."/>
            <person name="Smith B.M."/>
            <person name="Sobral B.W."/>
            <person name="Terry A."/>
            <person name="Torto-Alalibo T.A."/>
            <person name="Win J."/>
            <person name="Xu Z."/>
            <person name="Zhang H."/>
            <person name="Grigoriev I.V."/>
            <person name="Rokhsar D.S."/>
            <person name="Boore J.L."/>
        </authorList>
    </citation>
    <scope>NUCLEOTIDE SEQUENCE [LARGE SCALE GENOMIC DNA]</scope>
    <source>
        <strain evidence="4 5">P6497</strain>
    </source>
</reference>
<evidence type="ECO:0000313" key="5">
    <source>
        <dbReference type="Proteomes" id="UP000002640"/>
    </source>
</evidence>
<sequence length="289" mass="29155">MSSRFVVTTLLASAVSLTLLPPSVEAAACAQICYTTVLTGFGPGGTPGCTCSGSQQGARTGAGGCNCGQCYEKTNGAVYGFAINANGTCTYGTDCGNCDYSSTTSSPTSTPSTDGGSQATTSTPSPVPSTSTATPTVTDSASGSTSSTTDLSSSSNSASDSSANTSTNGSTSTHTGSSSNSISSSSSHDNASGGPDSRAASEAEQQAARGPHLSMWQIVLAICCSVLFFAVAVVSVCSCYCKARSRLYQHEEDVATYYSQNAAFQPWSADRTPAPHVHVLQATKSSNMV</sequence>
<dbReference type="GeneID" id="20641392"/>
<proteinExistence type="predicted"/>
<evidence type="ECO:0000313" key="4">
    <source>
        <dbReference type="EMBL" id="EGZ24556.1"/>
    </source>
</evidence>
<gene>
    <name evidence="4" type="ORF">PHYSODRAFT_296595</name>
</gene>
<accession>G4YYG9</accession>
<keyword evidence="3" id="KW-0732">Signal</keyword>
<evidence type="ECO:0000256" key="3">
    <source>
        <dbReference type="SAM" id="SignalP"/>
    </source>
</evidence>
<keyword evidence="2" id="KW-0812">Transmembrane</keyword>
<protein>
    <submittedName>
        <fullName evidence="4">Uncharacterized protein</fullName>
    </submittedName>
</protein>
<dbReference type="Proteomes" id="UP000002640">
    <property type="component" value="Unassembled WGS sequence"/>
</dbReference>
<feature type="chain" id="PRO_5003471648" evidence="3">
    <location>
        <begin position="27"/>
        <end position="289"/>
    </location>
</feature>
<keyword evidence="2" id="KW-0472">Membrane</keyword>
<feature type="region of interest" description="Disordered" evidence="1">
    <location>
        <begin position="103"/>
        <end position="206"/>
    </location>
</feature>
<feature type="transmembrane region" description="Helical" evidence="2">
    <location>
        <begin position="215"/>
        <end position="241"/>
    </location>
</feature>
<dbReference type="AlphaFoldDB" id="G4YYG9"/>
<dbReference type="KEGG" id="psoj:PHYSODRAFT_296595"/>
<evidence type="ECO:0000256" key="2">
    <source>
        <dbReference type="SAM" id="Phobius"/>
    </source>
</evidence>